<protein>
    <recommendedName>
        <fullName evidence="2">F-box domain-containing protein</fullName>
    </recommendedName>
</protein>
<organism evidence="3 4">
    <name type="scientific">Tulasnella calospora MUT 4182</name>
    <dbReference type="NCBI Taxonomy" id="1051891"/>
    <lineage>
        <taxon>Eukaryota</taxon>
        <taxon>Fungi</taxon>
        <taxon>Dikarya</taxon>
        <taxon>Basidiomycota</taxon>
        <taxon>Agaricomycotina</taxon>
        <taxon>Agaricomycetes</taxon>
        <taxon>Cantharellales</taxon>
        <taxon>Tulasnellaceae</taxon>
        <taxon>Tulasnella</taxon>
    </lineage>
</organism>
<proteinExistence type="predicted"/>
<reference evidence="4" key="2">
    <citation type="submission" date="2015-01" db="EMBL/GenBank/DDBJ databases">
        <title>Evolutionary Origins and Diversification of the Mycorrhizal Mutualists.</title>
        <authorList>
            <consortium name="DOE Joint Genome Institute"/>
            <consortium name="Mycorrhizal Genomics Consortium"/>
            <person name="Kohler A."/>
            <person name="Kuo A."/>
            <person name="Nagy L.G."/>
            <person name="Floudas D."/>
            <person name="Copeland A."/>
            <person name="Barry K.W."/>
            <person name="Cichocki N."/>
            <person name="Veneault-Fourrey C."/>
            <person name="LaButti K."/>
            <person name="Lindquist E.A."/>
            <person name="Lipzen A."/>
            <person name="Lundell T."/>
            <person name="Morin E."/>
            <person name="Murat C."/>
            <person name="Riley R."/>
            <person name="Ohm R."/>
            <person name="Sun H."/>
            <person name="Tunlid A."/>
            <person name="Henrissat B."/>
            <person name="Grigoriev I.V."/>
            <person name="Hibbett D.S."/>
            <person name="Martin F."/>
        </authorList>
    </citation>
    <scope>NUCLEOTIDE SEQUENCE [LARGE SCALE GENOMIC DNA]</scope>
    <source>
        <strain evidence="4">MUT 4182</strain>
    </source>
</reference>
<dbReference type="HOGENOM" id="CLU_417492_0_0_1"/>
<evidence type="ECO:0000313" key="4">
    <source>
        <dbReference type="Proteomes" id="UP000054248"/>
    </source>
</evidence>
<reference evidence="3 4" key="1">
    <citation type="submission" date="2014-04" db="EMBL/GenBank/DDBJ databases">
        <authorList>
            <consortium name="DOE Joint Genome Institute"/>
            <person name="Kuo A."/>
            <person name="Girlanda M."/>
            <person name="Perotto S."/>
            <person name="Kohler A."/>
            <person name="Nagy L.G."/>
            <person name="Floudas D."/>
            <person name="Copeland A."/>
            <person name="Barry K.W."/>
            <person name="Cichocki N."/>
            <person name="Veneault-Fourrey C."/>
            <person name="LaButti K."/>
            <person name="Lindquist E.A."/>
            <person name="Lipzen A."/>
            <person name="Lundell T."/>
            <person name="Morin E."/>
            <person name="Murat C."/>
            <person name="Sun H."/>
            <person name="Tunlid A."/>
            <person name="Henrissat B."/>
            <person name="Grigoriev I.V."/>
            <person name="Hibbett D.S."/>
            <person name="Martin F."/>
            <person name="Nordberg H.P."/>
            <person name="Cantor M.N."/>
            <person name="Hua S.X."/>
        </authorList>
    </citation>
    <scope>NUCLEOTIDE SEQUENCE [LARGE SCALE GENOMIC DNA]</scope>
    <source>
        <strain evidence="3 4">MUT 4182</strain>
    </source>
</reference>
<feature type="domain" description="F-box" evidence="2">
    <location>
        <begin position="225"/>
        <end position="281"/>
    </location>
</feature>
<feature type="compositionally biased region" description="Polar residues" evidence="1">
    <location>
        <begin position="134"/>
        <end position="145"/>
    </location>
</feature>
<dbReference type="Proteomes" id="UP000054248">
    <property type="component" value="Unassembled WGS sequence"/>
</dbReference>
<name>A0A0C3QN25_9AGAM</name>
<dbReference type="InterPro" id="IPR001810">
    <property type="entry name" value="F-box_dom"/>
</dbReference>
<feature type="compositionally biased region" description="Polar residues" evidence="1">
    <location>
        <begin position="38"/>
        <end position="54"/>
    </location>
</feature>
<feature type="region of interest" description="Disordered" evidence="1">
    <location>
        <begin position="37"/>
        <end position="63"/>
    </location>
</feature>
<dbReference type="OrthoDB" id="3213407at2759"/>
<evidence type="ECO:0000313" key="3">
    <source>
        <dbReference type="EMBL" id="KIO29371.1"/>
    </source>
</evidence>
<evidence type="ECO:0000259" key="2">
    <source>
        <dbReference type="Pfam" id="PF12937"/>
    </source>
</evidence>
<keyword evidence="4" id="KW-1185">Reference proteome</keyword>
<sequence length="657" mass="73993">MSRSDQTSTSPSSSQESQRVRELAFFTGLTFVLEPKQKSITPSSKSLQNVTSQLGVDATPTKDPRSKNYWVQVAEGTQAVKIRRLLKKKSDFGDFTVREIYPDSAEETRVRRHITGQLALADGLKPDPDEVEPFTSNDGTDQEAGTSRLIEKRNAARAFADMGEAPAAVLESSAPPEAPVVERPRKQVKFDLRLNTYQHFEDQDSPEPLPSSRSVLRAVPKPPTIDKLPPTCLQSIFVYGTPDPVTASAKTYRRALYSLMLVCSKWKSAAGSAPSLWSHLSNANPPRMIDACIQRSSGTVITVKFDGSMEYPNMVQSALERFMDKAVPHRLRWSSVWFSNVPPTWNSYLAIARAFNGPAPALTSAKVTTIYGTTMPFVHSLRLFGGDAQALRHVTLTGIVPDLSDVPVFTNIESLRIIRPMGISPAYVLRMLARNNKLRTLELVEVRPSYARLFQNIETLELPELLHFKLHLLNENTIEMAQLFTRLRAPKCRRLDLAIDIDHLKNLRLEFNMLEFDMEAFLVDLGSWMSNWMALNRASSVEAWVDPTPGGESSKPTFCWQYGGAFNGSYRSRSADVRLEVENRRTKQIISRWAEDVKLHAELVEAGVRRGAGLARMESFHSYRKRLIKDRESENPEDGVQPHEFMGIWDLRNQANR</sequence>
<gene>
    <name evidence="3" type="ORF">M407DRAFT_227839</name>
</gene>
<dbReference type="EMBL" id="KN822983">
    <property type="protein sequence ID" value="KIO29371.1"/>
    <property type="molecule type" value="Genomic_DNA"/>
</dbReference>
<dbReference type="Pfam" id="PF12937">
    <property type="entry name" value="F-box-like"/>
    <property type="match status" value="1"/>
</dbReference>
<feature type="region of interest" description="Disordered" evidence="1">
    <location>
        <begin position="119"/>
        <end position="146"/>
    </location>
</feature>
<feature type="compositionally biased region" description="Low complexity" evidence="1">
    <location>
        <begin position="1"/>
        <end position="17"/>
    </location>
</feature>
<evidence type="ECO:0000256" key="1">
    <source>
        <dbReference type="SAM" id="MobiDB-lite"/>
    </source>
</evidence>
<feature type="region of interest" description="Disordered" evidence="1">
    <location>
        <begin position="1"/>
        <end position="20"/>
    </location>
</feature>
<dbReference type="AlphaFoldDB" id="A0A0C3QN25"/>
<accession>A0A0C3QN25</accession>